<keyword evidence="2" id="KW-0732">Signal</keyword>
<dbReference type="InterPro" id="IPR000757">
    <property type="entry name" value="Beta-glucanase-like"/>
</dbReference>
<dbReference type="GO" id="GO:0005975">
    <property type="term" value="P:carbohydrate metabolic process"/>
    <property type="evidence" value="ECO:0007669"/>
    <property type="project" value="InterPro"/>
</dbReference>
<dbReference type="AlphaFoldDB" id="A0A914XFU7"/>
<evidence type="ECO:0000256" key="1">
    <source>
        <dbReference type="ARBA" id="ARBA00006865"/>
    </source>
</evidence>
<comment type="similarity">
    <text evidence="1">Belongs to the glycosyl hydrolase 16 family.</text>
</comment>
<dbReference type="InterPro" id="IPR013320">
    <property type="entry name" value="ConA-like_dom_sf"/>
</dbReference>
<dbReference type="InterPro" id="IPR050546">
    <property type="entry name" value="Glycosyl_Hydrlase_16"/>
</dbReference>
<sequence length="202" mass="23199">MLLLIKGAAFIFTAISASMAFEPYEATSAPPVGQWRQVWRDDFDSFDNNRNTNDKWSFDLTNDWENGEWGWGNHEYQYYTSNQRNIRAENGNLIIEVQVETENKPRSKNGVNFDLTSARIATRAKASWGVNHRFIARAKLPTARTTWPAFWMLPEPQFSGDPEAIWPKGGEIDIMEHWAANMNKVLLSEFCLCCNQQVSLSN</sequence>
<dbReference type="CDD" id="cd08023">
    <property type="entry name" value="GH16_laminarinase_like"/>
    <property type="match status" value="1"/>
</dbReference>
<dbReference type="PANTHER" id="PTHR10963">
    <property type="entry name" value="GLYCOSYL HYDROLASE-RELATED"/>
    <property type="match status" value="1"/>
</dbReference>
<accession>A0A914XFU7</accession>
<feature type="domain" description="GH16" evidence="3">
    <location>
        <begin position="44"/>
        <end position="202"/>
    </location>
</feature>
<evidence type="ECO:0000313" key="5">
    <source>
        <dbReference type="WBParaSite" id="PSAMB.scaffold8377size6286.g31378.t1"/>
    </source>
</evidence>
<reference evidence="5" key="1">
    <citation type="submission" date="2022-11" db="UniProtKB">
        <authorList>
            <consortium name="WormBaseParasite"/>
        </authorList>
    </citation>
    <scope>IDENTIFICATION</scope>
</reference>
<dbReference type="WBParaSite" id="PSAMB.scaffold8377size6286.g31378.t1">
    <property type="protein sequence ID" value="PSAMB.scaffold8377size6286.g31378.t1"/>
    <property type="gene ID" value="PSAMB.scaffold8377size6286.g31378"/>
</dbReference>
<dbReference type="Gene3D" id="2.60.120.200">
    <property type="match status" value="1"/>
</dbReference>
<dbReference type="PROSITE" id="PS51762">
    <property type="entry name" value="GH16_2"/>
    <property type="match status" value="1"/>
</dbReference>
<dbReference type="SUPFAM" id="SSF49899">
    <property type="entry name" value="Concanavalin A-like lectins/glucanases"/>
    <property type="match status" value="1"/>
</dbReference>
<proteinExistence type="inferred from homology"/>
<dbReference type="Pfam" id="PF26113">
    <property type="entry name" value="GH16_XgeA"/>
    <property type="match status" value="1"/>
</dbReference>
<name>A0A914XFU7_9BILA</name>
<organism evidence="4 5">
    <name type="scientific">Plectus sambesii</name>
    <dbReference type="NCBI Taxonomy" id="2011161"/>
    <lineage>
        <taxon>Eukaryota</taxon>
        <taxon>Metazoa</taxon>
        <taxon>Ecdysozoa</taxon>
        <taxon>Nematoda</taxon>
        <taxon>Chromadorea</taxon>
        <taxon>Plectida</taxon>
        <taxon>Plectina</taxon>
        <taxon>Plectoidea</taxon>
        <taxon>Plectidae</taxon>
        <taxon>Plectus</taxon>
    </lineage>
</organism>
<dbReference type="PANTHER" id="PTHR10963:SF55">
    <property type="entry name" value="GLYCOSIDE HYDROLASE FAMILY 16 PROTEIN"/>
    <property type="match status" value="1"/>
</dbReference>
<dbReference type="GO" id="GO:0004553">
    <property type="term" value="F:hydrolase activity, hydrolyzing O-glycosyl compounds"/>
    <property type="evidence" value="ECO:0007669"/>
    <property type="project" value="InterPro"/>
</dbReference>
<evidence type="ECO:0000259" key="3">
    <source>
        <dbReference type="PROSITE" id="PS51762"/>
    </source>
</evidence>
<feature type="signal peptide" evidence="2">
    <location>
        <begin position="1"/>
        <end position="20"/>
    </location>
</feature>
<dbReference type="Proteomes" id="UP000887566">
    <property type="component" value="Unplaced"/>
</dbReference>
<protein>
    <submittedName>
        <fullName evidence="5">GH16 domain-containing protein</fullName>
    </submittedName>
</protein>
<evidence type="ECO:0000256" key="2">
    <source>
        <dbReference type="SAM" id="SignalP"/>
    </source>
</evidence>
<keyword evidence="4" id="KW-1185">Reference proteome</keyword>
<evidence type="ECO:0000313" key="4">
    <source>
        <dbReference type="Proteomes" id="UP000887566"/>
    </source>
</evidence>
<feature type="chain" id="PRO_5036770879" evidence="2">
    <location>
        <begin position="21"/>
        <end position="202"/>
    </location>
</feature>